<evidence type="ECO:0000259" key="9">
    <source>
        <dbReference type="Pfam" id="PF01545"/>
    </source>
</evidence>
<feature type="transmembrane region" description="Helical" evidence="8">
    <location>
        <begin position="57"/>
        <end position="75"/>
    </location>
</feature>
<organism evidence="11 12">
    <name type="scientific">Pseudonocardia eucalypti</name>
    <dbReference type="NCBI Taxonomy" id="648755"/>
    <lineage>
        <taxon>Bacteria</taxon>
        <taxon>Bacillati</taxon>
        <taxon>Actinomycetota</taxon>
        <taxon>Actinomycetes</taxon>
        <taxon>Pseudonocardiales</taxon>
        <taxon>Pseudonocardiaceae</taxon>
        <taxon>Pseudonocardia</taxon>
    </lineage>
</organism>
<evidence type="ECO:0000256" key="7">
    <source>
        <dbReference type="ARBA" id="ARBA00023136"/>
    </source>
</evidence>
<dbReference type="SUPFAM" id="SSF161111">
    <property type="entry name" value="Cation efflux protein transmembrane domain-like"/>
    <property type="match status" value="1"/>
</dbReference>
<feature type="transmembrane region" description="Helical" evidence="8">
    <location>
        <begin position="166"/>
        <end position="184"/>
    </location>
</feature>
<feature type="transmembrane region" description="Helical" evidence="8">
    <location>
        <begin position="125"/>
        <end position="145"/>
    </location>
</feature>
<evidence type="ECO:0000256" key="1">
    <source>
        <dbReference type="ARBA" id="ARBA00004141"/>
    </source>
</evidence>
<keyword evidence="4 8" id="KW-0812">Transmembrane</keyword>
<keyword evidence="6" id="KW-0406">Ion transport</keyword>
<dbReference type="Proteomes" id="UP001428817">
    <property type="component" value="Unassembled WGS sequence"/>
</dbReference>
<dbReference type="InterPro" id="IPR036837">
    <property type="entry name" value="Cation_efflux_CTD_sf"/>
</dbReference>
<dbReference type="InterPro" id="IPR027470">
    <property type="entry name" value="Cation_efflux_CTD"/>
</dbReference>
<evidence type="ECO:0000256" key="6">
    <source>
        <dbReference type="ARBA" id="ARBA00023065"/>
    </source>
</evidence>
<feature type="transmembrane region" description="Helical" evidence="8">
    <location>
        <begin position="23"/>
        <end position="45"/>
    </location>
</feature>
<evidence type="ECO:0000256" key="4">
    <source>
        <dbReference type="ARBA" id="ARBA00022692"/>
    </source>
</evidence>
<dbReference type="InterPro" id="IPR002524">
    <property type="entry name" value="Cation_efflux"/>
</dbReference>
<comment type="similarity">
    <text evidence="2">Belongs to the cation diffusion facilitator (CDF) transporter (TC 2.A.4) family. SLC30A subfamily.</text>
</comment>
<comment type="caution">
    <text evidence="11">The sequence shown here is derived from an EMBL/GenBank/DDBJ whole genome shotgun (WGS) entry which is preliminary data.</text>
</comment>
<evidence type="ECO:0000259" key="10">
    <source>
        <dbReference type="Pfam" id="PF16916"/>
    </source>
</evidence>
<sequence>MAEQHGHGHGHGHGVSADSDRRWLVIALVLITAFMCAEVVVGLLANSLALLSDAAHMLTDAASIVLALVALRLAARPARGRFTYGYRRAEILSAQANGLTLLLLAAWLTYEAVRRLFDPPEVEGLLVLVTALVGIAVNLAATWAISKANRSSLNVEGAFQHVLNDLFAFIATAVAGAAVMLTGITQLDAVASLVVVVLMVRAGVGLVRESGRIFLEAAPAGVDPGDIGERMVGLARVEEVHDLHVWEITSGQPALSAHVLVDRSADCHAVRRELEAMLARDYEITHTTLQVDHVGAGEHPATDPALQLPVANLAHCQDSHGQIHRKPQPAE</sequence>
<proteinExistence type="inferred from homology"/>
<dbReference type="Pfam" id="PF01545">
    <property type="entry name" value="Cation_efflux"/>
    <property type="match status" value="1"/>
</dbReference>
<dbReference type="Pfam" id="PF16916">
    <property type="entry name" value="ZT_dimer"/>
    <property type="match status" value="1"/>
</dbReference>
<comment type="subcellular location">
    <subcellularLocation>
        <location evidence="1">Membrane</location>
        <topology evidence="1">Multi-pass membrane protein</topology>
    </subcellularLocation>
</comment>
<dbReference type="Gene3D" id="1.20.1510.10">
    <property type="entry name" value="Cation efflux protein transmembrane domain"/>
    <property type="match status" value="1"/>
</dbReference>
<name>A0ABP9QGH4_9PSEU</name>
<dbReference type="EMBL" id="BAABJP010000024">
    <property type="protein sequence ID" value="GAA5161553.1"/>
    <property type="molecule type" value="Genomic_DNA"/>
</dbReference>
<evidence type="ECO:0000256" key="3">
    <source>
        <dbReference type="ARBA" id="ARBA00022448"/>
    </source>
</evidence>
<feature type="domain" description="Cation efflux protein cytoplasmic" evidence="10">
    <location>
        <begin position="229"/>
        <end position="293"/>
    </location>
</feature>
<dbReference type="PANTHER" id="PTHR11562:SF17">
    <property type="entry name" value="RE54080P-RELATED"/>
    <property type="match status" value="1"/>
</dbReference>
<evidence type="ECO:0000313" key="11">
    <source>
        <dbReference type="EMBL" id="GAA5161553.1"/>
    </source>
</evidence>
<dbReference type="InterPro" id="IPR027469">
    <property type="entry name" value="Cation_efflux_TMD_sf"/>
</dbReference>
<feature type="transmembrane region" description="Helical" evidence="8">
    <location>
        <begin position="96"/>
        <end position="113"/>
    </location>
</feature>
<dbReference type="InterPro" id="IPR058533">
    <property type="entry name" value="Cation_efflux_TM"/>
</dbReference>
<dbReference type="RefSeq" id="WP_345703057.1">
    <property type="nucleotide sequence ID" value="NZ_BAABJP010000024.1"/>
</dbReference>
<keyword evidence="3" id="KW-0813">Transport</keyword>
<dbReference type="NCBIfam" id="TIGR01297">
    <property type="entry name" value="CDF"/>
    <property type="match status" value="1"/>
</dbReference>
<dbReference type="SUPFAM" id="SSF160240">
    <property type="entry name" value="Cation efflux protein cytoplasmic domain-like"/>
    <property type="match status" value="1"/>
</dbReference>
<protein>
    <submittedName>
        <fullName evidence="11">Cation diffusion facilitator family transporter</fullName>
    </submittedName>
</protein>
<dbReference type="InterPro" id="IPR050681">
    <property type="entry name" value="CDF/SLC30A"/>
</dbReference>
<keyword evidence="12" id="KW-1185">Reference proteome</keyword>
<accession>A0ABP9QGH4</accession>
<evidence type="ECO:0000313" key="12">
    <source>
        <dbReference type="Proteomes" id="UP001428817"/>
    </source>
</evidence>
<keyword evidence="5 8" id="KW-1133">Transmembrane helix</keyword>
<gene>
    <name evidence="11" type="ORF">GCM10023321_45930</name>
</gene>
<evidence type="ECO:0000256" key="8">
    <source>
        <dbReference type="SAM" id="Phobius"/>
    </source>
</evidence>
<keyword evidence="7 8" id="KW-0472">Membrane</keyword>
<reference evidence="12" key="1">
    <citation type="journal article" date="2019" name="Int. J. Syst. Evol. Microbiol.">
        <title>The Global Catalogue of Microorganisms (GCM) 10K type strain sequencing project: providing services to taxonomists for standard genome sequencing and annotation.</title>
        <authorList>
            <consortium name="The Broad Institute Genomics Platform"/>
            <consortium name="The Broad Institute Genome Sequencing Center for Infectious Disease"/>
            <person name="Wu L."/>
            <person name="Ma J."/>
        </authorList>
    </citation>
    <scope>NUCLEOTIDE SEQUENCE [LARGE SCALE GENOMIC DNA]</scope>
    <source>
        <strain evidence="12">JCM 18303</strain>
    </source>
</reference>
<evidence type="ECO:0000256" key="2">
    <source>
        <dbReference type="ARBA" id="ARBA00008873"/>
    </source>
</evidence>
<dbReference type="PANTHER" id="PTHR11562">
    <property type="entry name" value="CATION EFFLUX PROTEIN/ ZINC TRANSPORTER"/>
    <property type="match status" value="1"/>
</dbReference>
<feature type="domain" description="Cation efflux protein transmembrane" evidence="9">
    <location>
        <begin position="24"/>
        <end position="214"/>
    </location>
</feature>
<evidence type="ECO:0000256" key="5">
    <source>
        <dbReference type="ARBA" id="ARBA00022989"/>
    </source>
</evidence>
<feature type="transmembrane region" description="Helical" evidence="8">
    <location>
        <begin position="190"/>
        <end position="207"/>
    </location>
</feature>